<evidence type="ECO:0000259" key="2">
    <source>
        <dbReference type="Pfam" id="PF07179"/>
    </source>
</evidence>
<dbReference type="Proteomes" id="UP000625033">
    <property type="component" value="Unassembled WGS sequence"/>
</dbReference>
<gene>
    <name evidence="3" type="ORF">IW252_000525</name>
</gene>
<evidence type="ECO:0000313" key="4">
    <source>
        <dbReference type="Proteomes" id="UP000625033"/>
    </source>
</evidence>
<feature type="domain" description="SseB protein N-terminal" evidence="2">
    <location>
        <begin position="66"/>
        <end position="187"/>
    </location>
</feature>
<dbReference type="InterPro" id="IPR009839">
    <property type="entry name" value="SseB_N"/>
</dbReference>
<name>A0A931D850_9MICC</name>
<keyword evidence="4" id="KW-1185">Reference proteome</keyword>
<protein>
    <recommendedName>
        <fullName evidence="2">SseB protein N-terminal domain-containing protein</fullName>
    </recommendedName>
</protein>
<evidence type="ECO:0000256" key="1">
    <source>
        <dbReference type="SAM" id="MobiDB-lite"/>
    </source>
</evidence>
<proteinExistence type="predicted"/>
<reference evidence="3" key="1">
    <citation type="submission" date="2020-11" db="EMBL/GenBank/DDBJ databases">
        <title>Sequencing the genomes of 1000 actinobacteria strains.</title>
        <authorList>
            <person name="Klenk H.-P."/>
        </authorList>
    </citation>
    <scope>NUCLEOTIDE SEQUENCE</scope>
    <source>
        <strain evidence="3">DSM 26152</strain>
    </source>
</reference>
<accession>A0A931D850</accession>
<dbReference type="RefSeq" id="WP_196835156.1">
    <property type="nucleotide sequence ID" value="NZ_JADOTZ010000001.1"/>
</dbReference>
<dbReference type="EMBL" id="JADOTZ010000001">
    <property type="protein sequence ID" value="MBG6083758.1"/>
    <property type="molecule type" value="Genomic_DNA"/>
</dbReference>
<organism evidence="3 4">
    <name type="scientific">Zhihengliuella flava</name>
    <dbReference type="NCBI Taxonomy" id="1285193"/>
    <lineage>
        <taxon>Bacteria</taxon>
        <taxon>Bacillati</taxon>
        <taxon>Actinomycetota</taxon>
        <taxon>Actinomycetes</taxon>
        <taxon>Micrococcales</taxon>
        <taxon>Micrococcaceae</taxon>
        <taxon>Zhihengliuella</taxon>
    </lineage>
</organism>
<dbReference type="AlphaFoldDB" id="A0A931D850"/>
<comment type="caution">
    <text evidence="3">The sequence shown here is derived from an EMBL/GenBank/DDBJ whole genome shotgun (WGS) entry which is preliminary data.</text>
</comment>
<evidence type="ECO:0000313" key="3">
    <source>
        <dbReference type="EMBL" id="MBG6083758.1"/>
    </source>
</evidence>
<sequence>MDEKDQGPAAGGGRSLPGHIAAALAGAGGDGDSAGQTWQGRDLAGEGNPLHQFDGDDGSVDTAYAEAMTALRQRSGAEEDIIRALSTARVFVPVVATAAETVEGEHGVAADKEADMALVTLKAPDGRMALPVFTSVGTLQNWHPEARPVAVFAPRAALSAVQEKAELLVVDPGAEVTFVVRRPAMWALAQQREWTPSYRDEALTGHVLHFVEKEPNLVRVALSPGSGVATRDRSGTVVPGGGHGPELRLTAQFKAQTGSDEARGIVARLQQHLSTTRAFAEAVDSLEIRLESLPAS</sequence>
<feature type="region of interest" description="Disordered" evidence="1">
    <location>
        <begin position="23"/>
        <end position="59"/>
    </location>
</feature>
<dbReference type="Pfam" id="PF07179">
    <property type="entry name" value="SseB"/>
    <property type="match status" value="1"/>
</dbReference>